<keyword evidence="2" id="KW-0812">Transmembrane</keyword>
<dbReference type="Pfam" id="PF07444">
    <property type="entry name" value="Ycf66_N"/>
    <property type="match status" value="1"/>
</dbReference>
<evidence type="ECO:0008006" key="5">
    <source>
        <dbReference type="Google" id="ProtNLM"/>
    </source>
</evidence>
<keyword evidence="2" id="KW-1133">Transmembrane helix</keyword>
<dbReference type="EMBL" id="CAQN01001039">
    <property type="protein sequence ID" value="CCQ69802.1"/>
    <property type="molecule type" value="Genomic_DNA"/>
</dbReference>
<dbReference type="RefSeq" id="WP_425333052.1">
    <property type="nucleotide sequence ID" value="NZ_CAQN01001039.1"/>
</dbReference>
<comment type="caution">
    <text evidence="3">The sequence shown here is derived from an EMBL/GenBank/DDBJ whole genome shotgun (WGS) entry which is preliminary data.</text>
</comment>
<keyword evidence="2" id="KW-0472">Membrane</keyword>
<reference evidence="3 4" key="1">
    <citation type="submission" date="2013-01" db="EMBL/GenBank/DDBJ databases">
        <authorList>
            <person name="Bench S."/>
        </authorList>
    </citation>
    <scope>NUCLEOTIDE SEQUENCE [LARGE SCALE GENOMIC DNA]</scope>
    <source>
        <strain evidence="3 4">WH 0402</strain>
    </source>
</reference>
<dbReference type="InterPro" id="IPR010004">
    <property type="entry name" value="Uncharacterised_Ycf66"/>
</dbReference>
<name>T2JYU7_CROWT</name>
<evidence type="ECO:0000256" key="1">
    <source>
        <dbReference type="SAM" id="MobiDB-lite"/>
    </source>
</evidence>
<feature type="region of interest" description="Disordered" evidence="1">
    <location>
        <begin position="109"/>
        <end position="144"/>
    </location>
</feature>
<dbReference type="AlphaFoldDB" id="T2JYU7"/>
<feature type="transmembrane region" description="Helical" evidence="2">
    <location>
        <begin position="6"/>
        <end position="24"/>
    </location>
</feature>
<protein>
    <recommendedName>
        <fullName evidence="5">Ycf66 family protein</fullName>
    </recommendedName>
</protein>
<evidence type="ECO:0000313" key="4">
    <source>
        <dbReference type="Proteomes" id="UP000018130"/>
    </source>
</evidence>
<feature type="transmembrane region" description="Helical" evidence="2">
    <location>
        <begin position="33"/>
        <end position="53"/>
    </location>
</feature>
<evidence type="ECO:0000256" key="2">
    <source>
        <dbReference type="SAM" id="Phobius"/>
    </source>
</evidence>
<proteinExistence type="predicted"/>
<gene>
    <name evidence="3" type="ORF">CWATWH0402_3138</name>
</gene>
<feature type="compositionally biased region" description="Low complexity" evidence="1">
    <location>
        <begin position="122"/>
        <end position="131"/>
    </location>
</feature>
<accession>T2JYU7</accession>
<dbReference type="Proteomes" id="UP000018130">
    <property type="component" value="Unassembled WGS sequence"/>
</dbReference>
<evidence type="ECO:0000313" key="3">
    <source>
        <dbReference type="EMBL" id="CCQ69802.1"/>
    </source>
</evidence>
<sequence length="211" mass="23852">MLAYILAIAVGLASLSLYLSAFFLPELHRKDDFLWSGVGLFYALVLWVCAGRITGGVLLGQSASVTLVLCFGWQTLRLRRAIAHPDETTDITGFSFLVWLQNRFQKPSASPVVETPEETETTSESQTSAETETTDDDTEVISESQTSQKQKLLMMIQKLSQSLKHHQKQKPLMMIQKLSQSLKHQQKQKPLMMIQKLSQKLSKKKKQKKLV</sequence>
<organism evidence="3 4">
    <name type="scientific">Crocosphaera watsonii WH 0402</name>
    <dbReference type="NCBI Taxonomy" id="1284629"/>
    <lineage>
        <taxon>Bacteria</taxon>
        <taxon>Bacillati</taxon>
        <taxon>Cyanobacteriota</taxon>
        <taxon>Cyanophyceae</taxon>
        <taxon>Oscillatoriophycideae</taxon>
        <taxon>Chroococcales</taxon>
        <taxon>Aphanothecaceae</taxon>
        <taxon>Crocosphaera</taxon>
    </lineage>
</organism>
<reference evidence="3 4" key="2">
    <citation type="submission" date="2013-09" db="EMBL/GenBank/DDBJ databases">
        <title>Whole genome comparison of six Crocosphaera watsonii strains with differing phenotypes.</title>
        <authorList>
            <person name="Bench S.R."/>
            <person name="Heller P."/>
            <person name="Frank I."/>
            <person name="Arciniega M."/>
            <person name="Shilova I.N."/>
            <person name="Zehr J.P."/>
        </authorList>
    </citation>
    <scope>NUCLEOTIDE SEQUENCE [LARGE SCALE GENOMIC DNA]</scope>
    <source>
        <strain evidence="3 4">WH 0402</strain>
    </source>
</reference>